<comment type="caution">
    <text evidence="5">Lacks conserved residue(s) required for the propagation of feature annotation.</text>
</comment>
<keyword evidence="4 5" id="KW-1015">Disulfide bond</keyword>
<evidence type="ECO:0000256" key="5">
    <source>
        <dbReference type="PROSITE-ProRule" id="PRU00500"/>
    </source>
</evidence>
<name>A0A8D8IU72_CULPI</name>
<dbReference type="InterPro" id="IPR000716">
    <property type="entry name" value="Thyroglobulin_1"/>
</dbReference>
<feature type="domain" description="Thyroglobulin type-1" evidence="7">
    <location>
        <begin position="86"/>
        <end position="149"/>
    </location>
</feature>
<feature type="disulfide bond" evidence="5">
    <location>
        <begin position="151"/>
        <end position="170"/>
    </location>
</feature>
<evidence type="ECO:0000256" key="6">
    <source>
        <dbReference type="SAM" id="SignalP"/>
    </source>
</evidence>
<dbReference type="InterPro" id="IPR036857">
    <property type="entry name" value="Thyroglobulin_1_sf"/>
</dbReference>
<dbReference type="SMART" id="SM00211">
    <property type="entry name" value="TY"/>
    <property type="match status" value="3"/>
</dbReference>
<protein>
    <submittedName>
        <fullName evidence="8">Thyroglobulin</fullName>
    </submittedName>
</protein>
<evidence type="ECO:0000256" key="1">
    <source>
        <dbReference type="ARBA" id="ARBA00004613"/>
    </source>
</evidence>
<dbReference type="SUPFAM" id="SSF57610">
    <property type="entry name" value="Thyroglobulin type-1 domain"/>
    <property type="match status" value="2"/>
</dbReference>
<dbReference type="PROSITE" id="PS51162">
    <property type="entry name" value="THYROGLOBULIN_1_2"/>
    <property type="match status" value="2"/>
</dbReference>
<dbReference type="EMBL" id="HBUE01266196">
    <property type="protein sequence ID" value="CAG6561395.1"/>
    <property type="molecule type" value="Transcribed_RNA"/>
</dbReference>
<keyword evidence="6" id="KW-0732">Signal</keyword>
<dbReference type="PANTHER" id="PTHR12352:SF3">
    <property type="entry name" value="NIDOGEN-2"/>
    <property type="match status" value="1"/>
</dbReference>
<evidence type="ECO:0000256" key="3">
    <source>
        <dbReference type="ARBA" id="ARBA00022737"/>
    </source>
</evidence>
<keyword evidence="3" id="KW-0677">Repeat</keyword>
<evidence type="ECO:0000313" key="8">
    <source>
        <dbReference type="EMBL" id="CAG6561395.1"/>
    </source>
</evidence>
<keyword evidence="2" id="KW-0964">Secreted</keyword>
<dbReference type="PANTHER" id="PTHR12352">
    <property type="entry name" value="SECRETED MODULAR CALCIUM-BINDING PROTEIN"/>
    <property type="match status" value="1"/>
</dbReference>
<dbReference type="AlphaFoldDB" id="A0A8D8IU72"/>
<dbReference type="Pfam" id="PF00086">
    <property type="entry name" value="Thyroglobulin_1"/>
    <property type="match status" value="2"/>
</dbReference>
<dbReference type="GO" id="GO:0005604">
    <property type="term" value="C:basement membrane"/>
    <property type="evidence" value="ECO:0007669"/>
    <property type="project" value="TreeGrafter"/>
</dbReference>
<feature type="signal peptide" evidence="6">
    <location>
        <begin position="1"/>
        <end position="17"/>
    </location>
</feature>
<sequence length="359" mass="38583">MDNLLLLLIATSFTVNAQTSSVPCSSTLGCIGRIDCPKGHWHPSASLDGCCPGCVQGLGLHEPGCGALSPCLPGLACRSGSCVLDSSSCLSAEHVPPEVSWTPTCDSSGRFQPVQCRGDLLHGRCFCYSSTGRRIFGSEWRGRATDMTCACSRLRSDLEASGRQDVTLHCSSNGNFEPLQCDGGVCWCVEPKTGQPLPQVPAVLPSMWTKLPCYNSTQHGDRYLRQCESAATAQKLVQQKFTVHGHTEVALADVVCDYDGSYGPYEVQGGIAYCTWRDGQRIAQFQTSTLKLKQMTCNCARDQKIFAGAGLELKLLCDGNGNYAGLQDNNGELFCVDRDGFVVASAVSPEDDCSQYVLS</sequence>
<feature type="chain" id="PRO_5036261051" evidence="6">
    <location>
        <begin position="18"/>
        <end position="359"/>
    </location>
</feature>
<accession>A0A8D8IU72</accession>
<evidence type="ECO:0000259" key="7">
    <source>
        <dbReference type="PROSITE" id="PS51162"/>
    </source>
</evidence>
<evidence type="ECO:0000256" key="4">
    <source>
        <dbReference type="ARBA" id="ARBA00023157"/>
    </source>
</evidence>
<dbReference type="EMBL" id="HBUE01161003">
    <property type="protein sequence ID" value="CAG6509991.1"/>
    <property type="molecule type" value="Transcribed_RNA"/>
</dbReference>
<dbReference type="GO" id="GO:0005615">
    <property type="term" value="C:extracellular space"/>
    <property type="evidence" value="ECO:0007669"/>
    <property type="project" value="TreeGrafter"/>
</dbReference>
<evidence type="ECO:0000256" key="2">
    <source>
        <dbReference type="ARBA" id="ARBA00022525"/>
    </source>
</evidence>
<reference evidence="8" key="1">
    <citation type="submission" date="2021-05" db="EMBL/GenBank/DDBJ databases">
        <authorList>
            <person name="Alioto T."/>
            <person name="Alioto T."/>
            <person name="Gomez Garrido J."/>
        </authorList>
    </citation>
    <scope>NUCLEOTIDE SEQUENCE</scope>
</reference>
<proteinExistence type="predicted"/>
<dbReference type="InterPro" id="IPR051950">
    <property type="entry name" value="Dev_reg/Prot_inhib"/>
</dbReference>
<dbReference type="Gene3D" id="4.10.800.10">
    <property type="entry name" value="Thyroglobulin type-1"/>
    <property type="match status" value="2"/>
</dbReference>
<feature type="domain" description="Thyroglobulin type-1" evidence="7">
    <location>
        <begin position="151"/>
        <end position="213"/>
    </location>
</feature>
<comment type="subcellular location">
    <subcellularLocation>
        <location evidence="1">Secreted</location>
    </subcellularLocation>
</comment>
<organism evidence="8">
    <name type="scientific">Culex pipiens</name>
    <name type="common">House mosquito</name>
    <dbReference type="NCBI Taxonomy" id="7175"/>
    <lineage>
        <taxon>Eukaryota</taxon>
        <taxon>Metazoa</taxon>
        <taxon>Ecdysozoa</taxon>
        <taxon>Arthropoda</taxon>
        <taxon>Hexapoda</taxon>
        <taxon>Insecta</taxon>
        <taxon>Pterygota</taxon>
        <taxon>Neoptera</taxon>
        <taxon>Endopterygota</taxon>
        <taxon>Diptera</taxon>
        <taxon>Nematocera</taxon>
        <taxon>Culicoidea</taxon>
        <taxon>Culicidae</taxon>
        <taxon>Culicinae</taxon>
        <taxon>Culicini</taxon>
        <taxon>Culex</taxon>
        <taxon>Culex</taxon>
    </lineage>
</organism>
<dbReference type="GO" id="GO:0007160">
    <property type="term" value="P:cell-matrix adhesion"/>
    <property type="evidence" value="ECO:0007669"/>
    <property type="project" value="TreeGrafter"/>
</dbReference>